<dbReference type="Gene3D" id="2.120.10.80">
    <property type="entry name" value="Kelch-type beta propeller"/>
    <property type="match status" value="1"/>
</dbReference>
<protein>
    <submittedName>
        <fullName evidence="2">Uncharacterized protein</fullName>
    </submittedName>
</protein>
<proteinExistence type="predicted"/>
<feature type="compositionally biased region" description="Low complexity" evidence="1">
    <location>
        <begin position="239"/>
        <end position="273"/>
    </location>
</feature>
<feature type="region of interest" description="Disordered" evidence="1">
    <location>
        <begin position="223"/>
        <end position="275"/>
    </location>
</feature>
<dbReference type="InterPro" id="IPR011043">
    <property type="entry name" value="Gal_Oxase/kelch_b-propeller"/>
</dbReference>
<dbReference type="InterPro" id="IPR015915">
    <property type="entry name" value="Kelch-typ_b-propeller"/>
</dbReference>
<organism evidence="2 3">
    <name type="scientific">Tilletia controversa</name>
    <name type="common">dwarf bunt fungus</name>
    <dbReference type="NCBI Taxonomy" id="13291"/>
    <lineage>
        <taxon>Eukaryota</taxon>
        <taxon>Fungi</taxon>
        <taxon>Dikarya</taxon>
        <taxon>Basidiomycota</taxon>
        <taxon>Ustilaginomycotina</taxon>
        <taxon>Exobasidiomycetes</taxon>
        <taxon>Tilletiales</taxon>
        <taxon>Tilletiaceae</taxon>
        <taxon>Tilletia</taxon>
    </lineage>
</organism>
<reference evidence="2" key="2">
    <citation type="journal article" date="2019" name="IMA Fungus">
        <title>Genome sequencing and comparison of five Tilletia species to identify candidate genes for the detection of regulated species infecting wheat.</title>
        <authorList>
            <person name="Nguyen H.D.T."/>
            <person name="Sultana T."/>
            <person name="Kesanakurti P."/>
            <person name="Hambleton S."/>
        </authorList>
    </citation>
    <scope>NUCLEOTIDE SEQUENCE</scope>
    <source>
        <strain evidence="2">DAOMC 236426</strain>
    </source>
</reference>
<reference evidence="2" key="1">
    <citation type="submission" date="2016-04" db="EMBL/GenBank/DDBJ databases">
        <authorList>
            <person name="Nguyen H.D."/>
            <person name="Samba Siva P."/>
            <person name="Cullis J."/>
            <person name="Levesque C.A."/>
            <person name="Hambleton S."/>
        </authorList>
    </citation>
    <scope>NUCLEOTIDE SEQUENCE</scope>
    <source>
        <strain evidence="2">DAOMC 236426</strain>
    </source>
</reference>
<name>A0A8X7MKR3_9BASI</name>
<dbReference type="EMBL" id="LWDE02001926">
    <property type="protein sequence ID" value="KAE8238994.1"/>
    <property type="molecule type" value="Genomic_DNA"/>
</dbReference>
<dbReference type="SUPFAM" id="SSF50965">
    <property type="entry name" value="Galactose oxidase, central domain"/>
    <property type="match status" value="1"/>
</dbReference>
<accession>A0A8X7MKR3</accession>
<dbReference type="AlphaFoldDB" id="A0A8X7MKR3"/>
<feature type="compositionally biased region" description="Polar residues" evidence="1">
    <location>
        <begin position="229"/>
        <end position="238"/>
    </location>
</feature>
<evidence type="ECO:0000313" key="3">
    <source>
        <dbReference type="Proteomes" id="UP000077684"/>
    </source>
</evidence>
<dbReference type="Proteomes" id="UP000077684">
    <property type="component" value="Unassembled WGS sequence"/>
</dbReference>
<keyword evidence="3" id="KW-1185">Reference proteome</keyword>
<evidence type="ECO:0000256" key="1">
    <source>
        <dbReference type="SAM" id="MobiDB-lite"/>
    </source>
</evidence>
<comment type="caution">
    <text evidence="2">The sequence shown here is derived from an EMBL/GenBank/DDBJ whole genome shotgun (WGS) entry which is preliminary data.</text>
</comment>
<gene>
    <name evidence="2" type="ORF">A4X06_0g8547</name>
</gene>
<sequence>MIHLSTLSTRCSTVSQHPTRRISPYPLISIGISYRKQLPTSTWALSSPCRSLPAPRIRQFRRTNALVSRPPVRDRRRQPGIPNSVEEPVGMQLANIKQLAEATAGERISTFSSMSSSGAYGLYGPPLADAWVLDWSQSPPLWSPIQSLSNTAATASGSAPNARFAHSAVSYGNNILLAFGWTGNNAAETSLWVWDGTQASMDAGANTVGGFWIGSSSSEATSGGVGSVPSYTPDPNSQPLSNGLGWSPSSSSGSKGPSGNSPSQTGSGQPSSSAADLEFGFVSPKATGELKSVDTHLNLSTRGASYGLPDSEYLPPFLILLYHSHC</sequence>
<evidence type="ECO:0000313" key="2">
    <source>
        <dbReference type="EMBL" id="KAE8238994.1"/>
    </source>
</evidence>